<feature type="signal peptide" evidence="3">
    <location>
        <begin position="1"/>
        <end position="38"/>
    </location>
</feature>
<keyword evidence="2" id="KW-1133">Transmembrane helix</keyword>
<dbReference type="Proteomes" id="UP000182915">
    <property type="component" value="Chromosome I"/>
</dbReference>
<sequence>MRRSDFPVRRWLQAGAASAGMGAALLSFSLMGPQSAIAVAEENPPSAADTQAGESPGTESHETDAPDSDSGATQGASESPAVTVGNSRGEVDDKELENDEEDEIDEEDEPDELDEHDDEVDPAPEAADDDAPVERGVESADATTVVGRSVPDDEIAIVDPVASRDNPPVDSAARAPQTHLVQAGESTPTTTTPTATTTAITAPRAQPRTWTGLVALAIDNWTNASLRWIESLPVDNTTRATLEGALWTLRRTFLNRAPSVAPVQISGHVTGPIDGTLAAVDPEGDRIFFVMTRAPREGTVKLNGDGAYTYTPGETFDGVDTFSVMAVDVGLHMNLLDPFRSIGTNARAVINQGAIKFAFNFTVGAEVWTEERRAALQRSADELLLYLIVETPVVLTYDVTGREEDTAVLASAGSPLISEQPGFWRTVVQHKLLTGTDANGAAADGSIDWNFWEAWGLGDADEITADEYDFVSTAMHELLHSFGFLSYTEAAGEDDWVARPIFDSFLVTADGVHPIGANYAWNTDYDAILVGGDGGMFFGGPRATAAYGGLVPLFTPNPWQDGSSGSHLNDVVFAGDDQKLMNAATGTGPGVRVLSAFEVGILRDLGYHAVVPQSPAYAAALVGFVLLRRRRGTVKSANR</sequence>
<evidence type="ECO:0000313" key="4">
    <source>
        <dbReference type="EMBL" id="SEH55418.1"/>
    </source>
</evidence>
<dbReference type="STRING" id="370526.SAMN04489835_1348"/>
<dbReference type="InterPro" id="IPR006311">
    <property type="entry name" value="TAT_signal"/>
</dbReference>
<feature type="compositionally biased region" description="Low complexity" evidence="1">
    <location>
        <begin position="187"/>
        <end position="196"/>
    </location>
</feature>
<name>A0A1H6J0S0_MYCRU</name>
<dbReference type="Pfam" id="PF17963">
    <property type="entry name" value="Big_9"/>
    <property type="match status" value="1"/>
</dbReference>
<evidence type="ECO:0000313" key="5">
    <source>
        <dbReference type="Proteomes" id="UP000182915"/>
    </source>
</evidence>
<organism evidence="4 5">
    <name type="scientific">Mycolicibacterium rutilum</name>
    <name type="common">Mycobacterium rutilum</name>
    <dbReference type="NCBI Taxonomy" id="370526"/>
    <lineage>
        <taxon>Bacteria</taxon>
        <taxon>Bacillati</taxon>
        <taxon>Actinomycetota</taxon>
        <taxon>Actinomycetes</taxon>
        <taxon>Mycobacteriales</taxon>
        <taxon>Mycobacteriaceae</taxon>
        <taxon>Mycolicibacterium</taxon>
    </lineage>
</organism>
<keyword evidence="2" id="KW-0812">Transmembrane</keyword>
<feature type="compositionally biased region" description="Acidic residues" evidence="1">
    <location>
        <begin position="92"/>
        <end position="131"/>
    </location>
</feature>
<evidence type="ECO:0000256" key="2">
    <source>
        <dbReference type="SAM" id="Phobius"/>
    </source>
</evidence>
<evidence type="ECO:0008006" key="6">
    <source>
        <dbReference type="Google" id="ProtNLM"/>
    </source>
</evidence>
<evidence type="ECO:0000256" key="3">
    <source>
        <dbReference type="SAM" id="SignalP"/>
    </source>
</evidence>
<gene>
    <name evidence="4" type="ORF">SAMN04489835_1348</name>
</gene>
<feature type="transmembrane region" description="Helical" evidence="2">
    <location>
        <begin position="605"/>
        <end position="627"/>
    </location>
</feature>
<evidence type="ECO:0000256" key="1">
    <source>
        <dbReference type="SAM" id="MobiDB-lite"/>
    </source>
</evidence>
<feature type="region of interest" description="Disordered" evidence="1">
    <location>
        <begin position="37"/>
        <end position="196"/>
    </location>
</feature>
<dbReference type="AlphaFoldDB" id="A0A1H6J0S0"/>
<keyword evidence="5" id="KW-1185">Reference proteome</keyword>
<proteinExistence type="predicted"/>
<keyword evidence="2" id="KW-0472">Membrane</keyword>
<dbReference type="PROSITE" id="PS51318">
    <property type="entry name" value="TAT"/>
    <property type="match status" value="1"/>
</dbReference>
<dbReference type="EMBL" id="LT629971">
    <property type="protein sequence ID" value="SEH55418.1"/>
    <property type="molecule type" value="Genomic_DNA"/>
</dbReference>
<keyword evidence="3" id="KW-0732">Signal</keyword>
<reference evidence="5" key="1">
    <citation type="submission" date="2016-10" db="EMBL/GenBank/DDBJ databases">
        <authorList>
            <person name="Varghese N."/>
            <person name="Submissions S."/>
        </authorList>
    </citation>
    <scope>NUCLEOTIDE SEQUENCE [LARGE SCALE GENOMIC DNA]</scope>
    <source>
        <strain evidence="5">DSM 45405</strain>
    </source>
</reference>
<feature type="chain" id="PRO_5009297982" description="Metallo-peptidase family M12B Reprolysin-like" evidence="3">
    <location>
        <begin position="39"/>
        <end position="639"/>
    </location>
</feature>
<accession>A0A1H6J0S0</accession>
<protein>
    <recommendedName>
        <fullName evidence="6">Metallo-peptidase family M12B Reprolysin-like</fullName>
    </recommendedName>
</protein>